<dbReference type="SUPFAM" id="SSF53098">
    <property type="entry name" value="Ribonuclease H-like"/>
    <property type="match status" value="1"/>
</dbReference>
<proteinExistence type="predicted"/>
<dbReference type="Pfam" id="PF17921">
    <property type="entry name" value="Integrase_H2C2"/>
    <property type="match status" value="1"/>
</dbReference>
<dbReference type="EMBL" id="JACGWJ010000027">
    <property type="protein sequence ID" value="KAL0309394.1"/>
    <property type="molecule type" value="Genomic_DNA"/>
</dbReference>
<reference evidence="2" key="1">
    <citation type="submission" date="2020-06" db="EMBL/GenBank/DDBJ databases">
        <authorList>
            <person name="Li T."/>
            <person name="Hu X."/>
            <person name="Zhang T."/>
            <person name="Song X."/>
            <person name="Zhang H."/>
            <person name="Dai N."/>
            <person name="Sheng W."/>
            <person name="Hou X."/>
            <person name="Wei L."/>
        </authorList>
    </citation>
    <scope>NUCLEOTIDE SEQUENCE</scope>
    <source>
        <strain evidence="2">G02</strain>
        <tissue evidence="2">Leaf</tissue>
    </source>
</reference>
<evidence type="ECO:0000313" key="2">
    <source>
        <dbReference type="EMBL" id="KAL0309394.1"/>
    </source>
</evidence>
<dbReference type="InterPro" id="IPR001584">
    <property type="entry name" value="Integrase_cat-core"/>
</dbReference>
<name>A0AAW2KRQ3_SESRA</name>
<dbReference type="PANTHER" id="PTHR48475">
    <property type="entry name" value="RIBONUCLEASE H"/>
    <property type="match status" value="1"/>
</dbReference>
<dbReference type="PROSITE" id="PS50994">
    <property type="entry name" value="INTEGRASE"/>
    <property type="match status" value="1"/>
</dbReference>
<gene>
    <name evidence="2" type="ORF">Sradi_5881700</name>
</gene>
<dbReference type="PANTHER" id="PTHR48475:SF2">
    <property type="entry name" value="RIBONUCLEASE H"/>
    <property type="match status" value="1"/>
</dbReference>
<protein>
    <recommendedName>
        <fullName evidence="1">Integrase catalytic domain-containing protein</fullName>
    </recommendedName>
</protein>
<dbReference type="InterPro" id="IPR012337">
    <property type="entry name" value="RNaseH-like_sf"/>
</dbReference>
<dbReference type="GO" id="GO:0015074">
    <property type="term" value="P:DNA integration"/>
    <property type="evidence" value="ECO:0007669"/>
    <property type="project" value="InterPro"/>
</dbReference>
<sequence length="293" mass="33077">MIDGELYKRGFSQPFLKCLTPEEGNYVLREIHEGMCENHLGGKALAGKSLRQGFYWPTMLGDAHELVKCCRACQKHANVNHQPAALMRPLESPCSFDQWDIRKGSVQVPLEEHRVPFRHSHAIISDNGTQFSGNKLKEWCKGLAIKQFFTSVSNPQANGQTEVTNRTILQHLKMRLGTAKGAWVDELPSVLWVYRTNPRTTTGETPFSLSYGTEAVAPAEVGEPNWRVKHYDLEANEQGLRMNLDFVEEVRERASVPAAMYKARIAKAYNSKVRPRNFQVGDLVCEKPKPLAP</sequence>
<reference evidence="2" key="2">
    <citation type="journal article" date="2024" name="Plant">
        <title>Genomic evolution and insights into agronomic trait innovations of Sesamum species.</title>
        <authorList>
            <person name="Miao H."/>
            <person name="Wang L."/>
            <person name="Qu L."/>
            <person name="Liu H."/>
            <person name="Sun Y."/>
            <person name="Le M."/>
            <person name="Wang Q."/>
            <person name="Wei S."/>
            <person name="Zheng Y."/>
            <person name="Lin W."/>
            <person name="Duan Y."/>
            <person name="Cao H."/>
            <person name="Xiong S."/>
            <person name="Wang X."/>
            <person name="Wei L."/>
            <person name="Li C."/>
            <person name="Ma Q."/>
            <person name="Ju M."/>
            <person name="Zhao R."/>
            <person name="Li G."/>
            <person name="Mu C."/>
            <person name="Tian Q."/>
            <person name="Mei H."/>
            <person name="Zhang T."/>
            <person name="Gao T."/>
            <person name="Zhang H."/>
        </authorList>
    </citation>
    <scope>NUCLEOTIDE SEQUENCE</scope>
    <source>
        <strain evidence="2">G02</strain>
    </source>
</reference>
<dbReference type="GO" id="GO:0003676">
    <property type="term" value="F:nucleic acid binding"/>
    <property type="evidence" value="ECO:0007669"/>
    <property type="project" value="InterPro"/>
</dbReference>
<evidence type="ECO:0000259" key="1">
    <source>
        <dbReference type="PROSITE" id="PS50994"/>
    </source>
</evidence>
<dbReference type="Gene3D" id="3.30.420.10">
    <property type="entry name" value="Ribonuclease H-like superfamily/Ribonuclease H"/>
    <property type="match status" value="1"/>
</dbReference>
<accession>A0AAW2KRQ3</accession>
<dbReference type="AlphaFoldDB" id="A0AAW2KRQ3"/>
<dbReference type="Gene3D" id="1.10.340.70">
    <property type="match status" value="1"/>
</dbReference>
<dbReference type="InterPro" id="IPR036397">
    <property type="entry name" value="RNaseH_sf"/>
</dbReference>
<dbReference type="InterPro" id="IPR041588">
    <property type="entry name" value="Integrase_H2C2"/>
</dbReference>
<comment type="caution">
    <text evidence="2">The sequence shown here is derived from an EMBL/GenBank/DDBJ whole genome shotgun (WGS) entry which is preliminary data.</text>
</comment>
<feature type="domain" description="Integrase catalytic" evidence="1">
    <location>
        <begin position="122"/>
        <end position="214"/>
    </location>
</feature>
<organism evidence="2">
    <name type="scientific">Sesamum radiatum</name>
    <name type="common">Black benniseed</name>
    <dbReference type="NCBI Taxonomy" id="300843"/>
    <lineage>
        <taxon>Eukaryota</taxon>
        <taxon>Viridiplantae</taxon>
        <taxon>Streptophyta</taxon>
        <taxon>Embryophyta</taxon>
        <taxon>Tracheophyta</taxon>
        <taxon>Spermatophyta</taxon>
        <taxon>Magnoliopsida</taxon>
        <taxon>eudicotyledons</taxon>
        <taxon>Gunneridae</taxon>
        <taxon>Pentapetalae</taxon>
        <taxon>asterids</taxon>
        <taxon>lamiids</taxon>
        <taxon>Lamiales</taxon>
        <taxon>Pedaliaceae</taxon>
        <taxon>Sesamum</taxon>
    </lineage>
</organism>